<proteinExistence type="predicted"/>
<dbReference type="EMBL" id="BMXS01000014">
    <property type="protein sequence ID" value="GGX98591.1"/>
    <property type="molecule type" value="Genomic_DNA"/>
</dbReference>
<keyword evidence="2" id="KW-1185">Reference proteome</keyword>
<reference evidence="2" key="1">
    <citation type="journal article" date="2019" name="Int. J. Syst. Evol. Microbiol.">
        <title>The Global Catalogue of Microorganisms (GCM) 10K type strain sequencing project: providing services to taxonomists for standard genome sequencing and annotation.</title>
        <authorList>
            <consortium name="The Broad Institute Genomics Platform"/>
            <consortium name="The Broad Institute Genome Sequencing Center for Infectious Disease"/>
            <person name="Wu L."/>
            <person name="Ma J."/>
        </authorList>
    </citation>
    <scope>NUCLEOTIDE SEQUENCE [LARGE SCALE GENOMIC DNA]</scope>
    <source>
        <strain evidence="2">KCTC 22228</strain>
    </source>
</reference>
<sequence>MHIQHTADVDHFHQGIGRTHWAGRTIITARREPDEGPMSVEQAANARREAEYVARRNGIKEPLLQIWKIGT</sequence>
<dbReference type="Proteomes" id="UP000653056">
    <property type="component" value="Unassembled WGS sequence"/>
</dbReference>
<accession>A0ABQ2YXK3</accession>
<comment type="caution">
    <text evidence="1">The sequence shown here is derived from an EMBL/GenBank/DDBJ whole genome shotgun (WGS) entry which is preliminary data.</text>
</comment>
<evidence type="ECO:0000313" key="2">
    <source>
        <dbReference type="Proteomes" id="UP000653056"/>
    </source>
</evidence>
<dbReference type="RefSeq" id="WP_189470176.1">
    <property type="nucleotide sequence ID" value="NZ_BMXS01000014.1"/>
</dbReference>
<organism evidence="1 2">
    <name type="scientific">Litchfieldella qijiaojingensis</name>
    <dbReference type="NCBI Taxonomy" id="980347"/>
    <lineage>
        <taxon>Bacteria</taxon>
        <taxon>Pseudomonadati</taxon>
        <taxon>Pseudomonadota</taxon>
        <taxon>Gammaproteobacteria</taxon>
        <taxon>Oceanospirillales</taxon>
        <taxon>Halomonadaceae</taxon>
        <taxon>Litchfieldella</taxon>
    </lineage>
</organism>
<evidence type="ECO:0000313" key="1">
    <source>
        <dbReference type="EMBL" id="GGX98591.1"/>
    </source>
</evidence>
<gene>
    <name evidence="1" type="ORF">GCM10007160_27680</name>
</gene>
<name>A0ABQ2YXK3_9GAMM</name>
<evidence type="ECO:0008006" key="3">
    <source>
        <dbReference type="Google" id="ProtNLM"/>
    </source>
</evidence>
<protein>
    <recommendedName>
        <fullName evidence="3">DUF2188 domain-containing protein</fullName>
    </recommendedName>
</protein>